<dbReference type="InterPro" id="IPR007890">
    <property type="entry name" value="CHASE2"/>
</dbReference>
<comment type="caution">
    <text evidence="3">The sequence shown here is derived from an EMBL/GenBank/DDBJ whole genome shotgun (WGS) entry which is preliminary data.</text>
</comment>
<keyword evidence="1" id="KW-1133">Transmembrane helix</keyword>
<sequence>MVQDVNDAVQPTKSLRVGRIKPIWWVIINVVFAAVVLWAEPASIADAVDEYSYAVFNRTVGGPLYPGKHVDDIGVIILDDESLAGLEASWPAVYGLHAEVLLNLLIAQPKAVFLDFTFRDRRGPPSENAASDEWVPERYVRDDSLESLKSMLEVYQDANIPVYLQAGAVNIFQYHTVLSELAPYVTLVAGWGDARRQADIRALTYDLAPEMRGPGYLPEGQSPEDLPLCGDGVIRSGTGDVRGCDIAGIAAAAITIYQDFCSGEKRPESITHGWKCDPSLIMPSQADKPAWLAWRDQLLDRPMWLSWPDRLADYSTWPYGYDAEGRAFKPYNCGALDGDSDADVFSRVWTNLAVLFGFGERINIECPPFHLISAAQVIEKTPSAGPWVNNFKDRIVMYGQNLQGFQDVIHPPTMDTDIPGVFIHAMALENLLSSGAKYLSDKSTYSSWLVVDLIEISTLFIIVSLRFGLASLARYMFPPLPMSSNVSYQKRDPVTYLILSVWDKTVVFLAMIKIIPLIPYVIVVWFRNRASESHWCESLDPETRELARNWFMCLICLLDLVVSVAIVTFGAIILELSVLSIAPVNWLAVIGLGMLSYIPFVRSLFASEEE</sequence>
<gene>
    <name evidence="3" type="ORF">TH19_02520</name>
</gene>
<accession>A0A367WES7</accession>
<protein>
    <recommendedName>
        <fullName evidence="2">CHASE2 domain-containing protein</fullName>
    </recommendedName>
</protein>
<evidence type="ECO:0000256" key="1">
    <source>
        <dbReference type="SAM" id="Phobius"/>
    </source>
</evidence>
<feature type="transmembrane region" description="Helical" evidence="1">
    <location>
        <begin position="586"/>
        <end position="605"/>
    </location>
</feature>
<dbReference type="Pfam" id="PF05226">
    <property type="entry name" value="CHASE2"/>
    <property type="match status" value="1"/>
</dbReference>
<feature type="transmembrane region" description="Helical" evidence="1">
    <location>
        <begin position="506"/>
        <end position="526"/>
    </location>
</feature>
<feature type="transmembrane region" description="Helical" evidence="1">
    <location>
        <begin position="447"/>
        <end position="469"/>
    </location>
</feature>
<evidence type="ECO:0000313" key="4">
    <source>
        <dbReference type="Proteomes" id="UP000253226"/>
    </source>
</evidence>
<dbReference type="SMART" id="SM01080">
    <property type="entry name" value="CHASE2"/>
    <property type="match status" value="1"/>
</dbReference>
<reference evidence="3 4" key="1">
    <citation type="submission" date="2014-07" db="EMBL/GenBank/DDBJ databases">
        <title>Draft genome sequence of Thalassospira profundimaris 35.</title>
        <authorList>
            <person name="Lai Q."/>
            <person name="Shao Z."/>
        </authorList>
    </citation>
    <scope>NUCLEOTIDE SEQUENCE [LARGE SCALE GENOMIC DNA]</scope>
    <source>
        <strain evidence="3 4">35</strain>
    </source>
</reference>
<evidence type="ECO:0000313" key="3">
    <source>
        <dbReference type="EMBL" id="RCK39933.1"/>
    </source>
</evidence>
<name>A0A367WES7_9PROT</name>
<proteinExistence type="predicted"/>
<keyword evidence="1" id="KW-0812">Transmembrane</keyword>
<dbReference type="AlphaFoldDB" id="A0A367WES7"/>
<organism evidence="3 4">
    <name type="scientific">Thalassospira profundimaris</name>
    <dbReference type="NCBI Taxonomy" id="502049"/>
    <lineage>
        <taxon>Bacteria</taxon>
        <taxon>Pseudomonadati</taxon>
        <taxon>Pseudomonadota</taxon>
        <taxon>Alphaproteobacteria</taxon>
        <taxon>Rhodospirillales</taxon>
        <taxon>Thalassospiraceae</taxon>
        <taxon>Thalassospira</taxon>
    </lineage>
</organism>
<feature type="transmembrane region" description="Helical" evidence="1">
    <location>
        <begin position="22"/>
        <end position="39"/>
    </location>
</feature>
<feature type="domain" description="CHASE2" evidence="2">
    <location>
        <begin position="45"/>
        <end position="466"/>
    </location>
</feature>
<dbReference type="EMBL" id="JPWF01000001">
    <property type="protein sequence ID" value="RCK39933.1"/>
    <property type="molecule type" value="Genomic_DNA"/>
</dbReference>
<dbReference type="OrthoDB" id="7348688at2"/>
<dbReference type="Proteomes" id="UP000253226">
    <property type="component" value="Unassembled WGS sequence"/>
</dbReference>
<feature type="transmembrane region" description="Helical" evidence="1">
    <location>
        <begin position="547"/>
        <end position="574"/>
    </location>
</feature>
<keyword evidence="1" id="KW-0472">Membrane</keyword>
<evidence type="ECO:0000259" key="2">
    <source>
        <dbReference type="SMART" id="SM01080"/>
    </source>
</evidence>
<dbReference type="RefSeq" id="WP_114100704.1">
    <property type="nucleotide sequence ID" value="NZ_JPWF01000001.1"/>
</dbReference>